<keyword evidence="3" id="KW-1185">Reference proteome</keyword>
<proteinExistence type="predicted"/>
<evidence type="ECO:0000313" key="2">
    <source>
        <dbReference type="EMBL" id="TNM87417.1"/>
    </source>
</evidence>
<evidence type="ECO:0000256" key="1">
    <source>
        <dbReference type="SAM" id="MobiDB-lite"/>
    </source>
</evidence>
<organism evidence="2 3">
    <name type="scientific">Takifugu bimaculatus</name>
    <dbReference type="NCBI Taxonomy" id="433685"/>
    <lineage>
        <taxon>Eukaryota</taxon>
        <taxon>Metazoa</taxon>
        <taxon>Chordata</taxon>
        <taxon>Craniata</taxon>
        <taxon>Vertebrata</taxon>
        <taxon>Euteleostomi</taxon>
        <taxon>Actinopterygii</taxon>
        <taxon>Neopterygii</taxon>
        <taxon>Teleostei</taxon>
        <taxon>Neoteleostei</taxon>
        <taxon>Acanthomorphata</taxon>
        <taxon>Eupercaria</taxon>
        <taxon>Tetraodontiformes</taxon>
        <taxon>Tetradontoidea</taxon>
        <taxon>Tetraodontidae</taxon>
        <taxon>Takifugu</taxon>
    </lineage>
</organism>
<accession>A0A4Z2B5K0</accession>
<dbReference type="EMBL" id="SWLE01000019">
    <property type="protein sequence ID" value="TNM87417.1"/>
    <property type="molecule type" value="Genomic_DNA"/>
</dbReference>
<protein>
    <submittedName>
        <fullName evidence="2">Uncharacterized protein</fullName>
    </submittedName>
</protein>
<dbReference type="Proteomes" id="UP000516260">
    <property type="component" value="Chromosome 6"/>
</dbReference>
<comment type="caution">
    <text evidence="2">The sequence shown here is derived from an EMBL/GenBank/DDBJ whole genome shotgun (WGS) entry which is preliminary data.</text>
</comment>
<gene>
    <name evidence="2" type="ORF">fugu_005638</name>
</gene>
<feature type="compositionally biased region" description="Low complexity" evidence="1">
    <location>
        <begin position="41"/>
        <end position="52"/>
    </location>
</feature>
<feature type="region of interest" description="Disordered" evidence="1">
    <location>
        <begin position="25"/>
        <end position="82"/>
    </location>
</feature>
<reference evidence="2 3" key="1">
    <citation type="submission" date="2019-04" db="EMBL/GenBank/DDBJ databases">
        <title>The sequence and de novo assembly of Takifugu bimaculatus genome using PacBio and Hi-C technologies.</title>
        <authorList>
            <person name="Xu P."/>
            <person name="Liu B."/>
            <person name="Zhou Z."/>
        </authorList>
    </citation>
    <scope>NUCLEOTIDE SEQUENCE [LARGE SCALE GENOMIC DNA]</scope>
    <source>
        <strain evidence="2">TB-2018</strain>
        <tissue evidence="2">Muscle</tissue>
    </source>
</reference>
<name>A0A4Z2B5K0_9TELE</name>
<sequence length="99" mass="11054">MIIAVRGSSFFEESWSHCVPQQSKRAMAKFDPHQTKLHRVSPTTPSPKSSLPQRGCDGHLSPPLRRPGKENRTPPADCQGNREVKCRGFGLVDRQGFGR</sequence>
<evidence type="ECO:0000313" key="3">
    <source>
        <dbReference type="Proteomes" id="UP000516260"/>
    </source>
</evidence>
<dbReference type="AlphaFoldDB" id="A0A4Z2B5K0"/>